<dbReference type="Gene3D" id="3.40.30.10">
    <property type="entry name" value="Glutaredoxin"/>
    <property type="match status" value="1"/>
</dbReference>
<sequence>MRRLLYGASSSSRANKVMWIAREAAVSFTHVQTPTPLLRADPAYLALNPKGTVPTWVEEEEDGSRFVLHESNSIVAYVAQAYGGARGLFPHGARGGAEAWQWQDYGETSVQPACSPMWWGYMRGSGYPLGPGGRLVPLDRPKLQAATAKALGVFGVLERHLSDGREYMLGETLTVADATCGVHVHRLFKMVEAHPAELGEAARQLGHVRRWYDNLRRSQHYLENVVAHA</sequence>
<dbReference type="EMBL" id="JBGBPQ010000031">
    <property type="protein sequence ID" value="KAL1495702.1"/>
    <property type="molecule type" value="Genomic_DNA"/>
</dbReference>
<name>A0AB34ID53_PRYPA</name>
<gene>
    <name evidence="4" type="ORF">AB1Y20_016565</name>
</gene>
<dbReference type="SFLD" id="SFLDG00358">
    <property type="entry name" value="Main_(cytGST)"/>
    <property type="match status" value="1"/>
</dbReference>
<evidence type="ECO:0008006" key="6">
    <source>
        <dbReference type="Google" id="ProtNLM"/>
    </source>
</evidence>
<dbReference type="PANTHER" id="PTHR44051">
    <property type="entry name" value="GLUTATHIONE S-TRANSFERASE-RELATED"/>
    <property type="match status" value="1"/>
</dbReference>
<dbReference type="SUPFAM" id="SSF52833">
    <property type="entry name" value="Thioredoxin-like"/>
    <property type="match status" value="1"/>
</dbReference>
<feature type="domain" description="GST N-terminal" evidence="2">
    <location>
        <begin position="1"/>
        <end position="86"/>
    </location>
</feature>
<dbReference type="PANTHER" id="PTHR44051:SF19">
    <property type="entry name" value="DISULFIDE-BOND OXIDOREDUCTASE YFCG"/>
    <property type="match status" value="1"/>
</dbReference>
<evidence type="ECO:0000313" key="4">
    <source>
        <dbReference type="EMBL" id="KAL1495702.1"/>
    </source>
</evidence>
<dbReference type="InterPro" id="IPR036249">
    <property type="entry name" value="Thioredoxin-like_sf"/>
</dbReference>
<dbReference type="Pfam" id="PF13417">
    <property type="entry name" value="GST_N_3"/>
    <property type="match status" value="1"/>
</dbReference>
<dbReference type="Gene3D" id="1.20.1050.10">
    <property type="match status" value="1"/>
</dbReference>
<dbReference type="SUPFAM" id="SSF47616">
    <property type="entry name" value="GST C-terminal domain-like"/>
    <property type="match status" value="1"/>
</dbReference>
<keyword evidence="5" id="KW-1185">Reference proteome</keyword>
<feature type="domain" description="GST C-terminal" evidence="3">
    <location>
        <begin position="92"/>
        <end position="229"/>
    </location>
</feature>
<dbReference type="AlphaFoldDB" id="A0AB34ID53"/>
<comment type="similarity">
    <text evidence="1">Belongs to the GST superfamily.</text>
</comment>
<proteinExistence type="inferred from homology"/>
<dbReference type="SFLD" id="SFLDS00019">
    <property type="entry name" value="Glutathione_Transferase_(cytos"/>
    <property type="match status" value="1"/>
</dbReference>
<dbReference type="PROSITE" id="PS50404">
    <property type="entry name" value="GST_NTER"/>
    <property type="match status" value="1"/>
</dbReference>
<comment type="caution">
    <text evidence="4">The sequence shown here is derived from an EMBL/GenBank/DDBJ whole genome shotgun (WGS) entry which is preliminary data.</text>
</comment>
<reference evidence="4 5" key="1">
    <citation type="journal article" date="2024" name="Science">
        <title>Giant polyketide synthase enzymes in the biosynthesis of giant marine polyether toxins.</title>
        <authorList>
            <person name="Fallon T.R."/>
            <person name="Shende V.V."/>
            <person name="Wierzbicki I.H."/>
            <person name="Pendleton A.L."/>
            <person name="Watervoot N.F."/>
            <person name="Auber R.P."/>
            <person name="Gonzalez D.J."/>
            <person name="Wisecaver J.H."/>
            <person name="Moore B.S."/>
        </authorList>
    </citation>
    <scope>NUCLEOTIDE SEQUENCE [LARGE SCALE GENOMIC DNA]</scope>
    <source>
        <strain evidence="4 5">12B1</strain>
    </source>
</reference>
<dbReference type="PROSITE" id="PS50405">
    <property type="entry name" value="GST_CTER"/>
    <property type="match status" value="1"/>
</dbReference>
<evidence type="ECO:0000259" key="3">
    <source>
        <dbReference type="PROSITE" id="PS50405"/>
    </source>
</evidence>
<protein>
    <recommendedName>
        <fullName evidence="6">Glutathione transferase</fullName>
    </recommendedName>
</protein>
<evidence type="ECO:0000256" key="1">
    <source>
        <dbReference type="ARBA" id="ARBA00007409"/>
    </source>
</evidence>
<accession>A0AB34ID53</accession>
<dbReference type="InterPro" id="IPR010987">
    <property type="entry name" value="Glutathione-S-Trfase_C-like"/>
</dbReference>
<dbReference type="InterPro" id="IPR040079">
    <property type="entry name" value="Glutathione_S-Trfase"/>
</dbReference>
<dbReference type="CDD" id="cd00570">
    <property type="entry name" value="GST_N_family"/>
    <property type="match status" value="1"/>
</dbReference>
<dbReference type="Proteomes" id="UP001515480">
    <property type="component" value="Unassembled WGS sequence"/>
</dbReference>
<dbReference type="Pfam" id="PF13410">
    <property type="entry name" value="GST_C_2"/>
    <property type="match status" value="1"/>
</dbReference>
<dbReference type="InterPro" id="IPR004045">
    <property type="entry name" value="Glutathione_S-Trfase_N"/>
</dbReference>
<evidence type="ECO:0000313" key="5">
    <source>
        <dbReference type="Proteomes" id="UP001515480"/>
    </source>
</evidence>
<dbReference type="InterPro" id="IPR036282">
    <property type="entry name" value="Glutathione-S-Trfase_C_sf"/>
</dbReference>
<evidence type="ECO:0000259" key="2">
    <source>
        <dbReference type="PROSITE" id="PS50404"/>
    </source>
</evidence>
<organism evidence="4 5">
    <name type="scientific">Prymnesium parvum</name>
    <name type="common">Toxic golden alga</name>
    <dbReference type="NCBI Taxonomy" id="97485"/>
    <lineage>
        <taxon>Eukaryota</taxon>
        <taxon>Haptista</taxon>
        <taxon>Haptophyta</taxon>
        <taxon>Prymnesiophyceae</taxon>
        <taxon>Prymnesiales</taxon>
        <taxon>Prymnesiaceae</taxon>
        <taxon>Prymnesium</taxon>
    </lineage>
</organism>